<dbReference type="EMBL" id="QJKJ01007430">
    <property type="protein sequence ID" value="RDX83204.1"/>
    <property type="molecule type" value="Genomic_DNA"/>
</dbReference>
<feature type="non-terminal residue" evidence="2">
    <location>
        <position position="1"/>
    </location>
</feature>
<evidence type="ECO:0000313" key="3">
    <source>
        <dbReference type="Proteomes" id="UP000257109"/>
    </source>
</evidence>
<reference evidence="2" key="1">
    <citation type="submission" date="2018-05" db="EMBL/GenBank/DDBJ databases">
        <title>Draft genome of Mucuna pruriens seed.</title>
        <authorList>
            <person name="Nnadi N.E."/>
            <person name="Vos R."/>
            <person name="Hasami M.H."/>
            <person name="Devisetty U.K."/>
            <person name="Aguiy J.C."/>
        </authorList>
    </citation>
    <scope>NUCLEOTIDE SEQUENCE [LARGE SCALE GENOMIC DNA]</scope>
    <source>
        <strain evidence="2">JCA_2017</strain>
    </source>
</reference>
<keyword evidence="3" id="KW-1185">Reference proteome</keyword>
<keyword evidence="1" id="KW-0472">Membrane</keyword>
<accession>A0A371FXZ1</accession>
<name>A0A371FXZ1_MUCPR</name>
<proteinExistence type="predicted"/>
<gene>
    <name evidence="2" type="ORF">CR513_35906</name>
</gene>
<keyword evidence="1" id="KW-1133">Transmembrane helix</keyword>
<comment type="caution">
    <text evidence="2">The sequence shown here is derived from an EMBL/GenBank/DDBJ whole genome shotgun (WGS) entry which is preliminary data.</text>
</comment>
<sequence>MWRIAVNEMAYSFCTASDLLGFITVTHDPPDSLLYAISCQQLFSLEVCSEGPLLCTQFHPNPSHLKLIAMHRPCNHGNPSTYGLHRGVPPTMRHERTNSGPFLLLFLALMLLPFLLRNNPYELVTRCFYRACDLVKLLIMEIANAPEAYIQNRVNSLRVEPTQALVHAHHALLPPLCFLLSGSANENRRADVPGFVARGFLVVAEVLFSVKLGEVVDDETVAFERQREQGFHEFTRGLGWG</sequence>
<keyword evidence="1" id="KW-0812">Transmembrane</keyword>
<feature type="transmembrane region" description="Helical" evidence="1">
    <location>
        <begin position="99"/>
        <end position="116"/>
    </location>
</feature>
<dbReference type="AlphaFoldDB" id="A0A371FXZ1"/>
<evidence type="ECO:0000256" key="1">
    <source>
        <dbReference type="SAM" id="Phobius"/>
    </source>
</evidence>
<evidence type="ECO:0000313" key="2">
    <source>
        <dbReference type="EMBL" id="RDX83204.1"/>
    </source>
</evidence>
<dbReference type="Proteomes" id="UP000257109">
    <property type="component" value="Unassembled WGS sequence"/>
</dbReference>
<organism evidence="2 3">
    <name type="scientific">Mucuna pruriens</name>
    <name type="common">Velvet bean</name>
    <name type="synonym">Dolichos pruriens</name>
    <dbReference type="NCBI Taxonomy" id="157652"/>
    <lineage>
        <taxon>Eukaryota</taxon>
        <taxon>Viridiplantae</taxon>
        <taxon>Streptophyta</taxon>
        <taxon>Embryophyta</taxon>
        <taxon>Tracheophyta</taxon>
        <taxon>Spermatophyta</taxon>
        <taxon>Magnoliopsida</taxon>
        <taxon>eudicotyledons</taxon>
        <taxon>Gunneridae</taxon>
        <taxon>Pentapetalae</taxon>
        <taxon>rosids</taxon>
        <taxon>fabids</taxon>
        <taxon>Fabales</taxon>
        <taxon>Fabaceae</taxon>
        <taxon>Papilionoideae</taxon>
        <taxon>50 kb inversion clade</taxon>
        <taxon>NPAAA clade</taxon>
        <taxon>indigoferoid/millettioid clade</taxon>
        <taxon>Phaseoleae</taxon>
        <taxon>Mucuna</taxon>
    </lineage>
</organism>
<protein>
    <submittedName>
        <fullName evidence="2">Uncharacterized protein</fullName>
    </submittedName>
</protein>